<dbReference type="RefSeq" id="WP_379562721.1">
    <property type="nucleotide sequence ID" value="NZ_JBHUMX010000041.1"/>
</dbReference>
<dbReference type="SUPFAM" id="SSF51338">
    <property type="entry name" value="Composite domain of metallo-dependent hydrolases"/>
    <property type="match status" value="1"/>
</dbReference>
<gene>
    <name evidence="2" type="ORF">ACFSUN_14180</name>
</gene>
<dbReference type="Proteomes" id="UP001597451">
    <property type="component" value="Unassembled WGS sequence"/>
</dbReference>
<dbReference type="Gene3D" id="3.10.310.70">
    <property type="match status" value="1"/>
</dbReference>
<keyword evidence="3" id="KW-1185">Reference proteome</keyword>
<sequence length="548" mass="61374">MTIELILKNANILTVDEDFTRAGSLSVKNGRIDQVWETAEPPESYLKNNDVKQVMDMEGKTILPGFVDTHSHLLMYSQFKDQANCTSPLNQTIGDILEKLKDQLKKTKDGEWVLGWGYDNTLLKENRHPTREELDQVSNEVPIFIRHTSVHFAVANSKALELAGLTDEVKDPKGGRFGRDEQGKLDGVLYELPALDAVQAVIPTPSISDMADLLGEGAKDYLAEGITTASDAGVGLDLGFAEYEAHIKAVKEAKHPLRMRLMILHHLLSSKFKDRDAKTLNQEIQAATDNRAVLDSAKHFQDGSIQGFTAALRKPYYTKPEEYGELLNDQDAFQEELLDLHNRGFRLTIHGNGDRAIESILDAYDYVLKQSPRDHHLHRIEHLQTATHADLDKMKELDVAGSFFINHVYYWADRHKKYFLGPERTARINPLADASERDLLYTLHSDCPITPISPLFSIWAAVNRQTMDGEILGEDQCISVEKAIRTMTIDGSKLNADEANSGSLEAGKLADFAVLDSDPTAIDQMQIKDVNVLETYIGGKCVYNRVED</sequence>
<dbReference type="SUPFAM" id="SSF51556">
    <property type="entry name" value="Metallo-dependent hydrolases"/>
    <property type="match status" value="1"/>
</dbReference>
<proteinExistence type="predicted"/>
<dbReference type="PANTHER" id="PTHR22642:SF2">
    <property type="entry name" value="PROTEIN LONG AFTER FAR-RED 3"/>
    <property type="match status" value="1"/>
</dbReference>
<accession>A0ABW5Q366</accession>
<dbReference type="GO" id="GO:0016787">
    <property type="term" value="F:hydrolase activity"/>
    <property type="evidence" value="ECO:0007669"/>
    <property type="project" value="UniProtKB-KW"/>
</dbReference>
<dbReference type="InterPro" id="IPR011059">
    <property type="entry name" value="Metal-dep_hydrolase_composite"/>
</dbReference>
<feature type="domain" description="Amidohydrolase 3" evidence="1">
    <location>
        <begin position="53"/>
        <end position="543"/>
    </location>
</feature>
<dbReference type="PANTHER" id="PTHR22642">
    <property type="entry name" value="IMIDAZOLONEPROPIONASE"/>
    <property type="match status" value="1"/>
</dbReference>
<protein>
    <submittedName>
        <fullName evidence="2">Amidohydrolase</fullName>
        <ecNumber evidence="2">3.5.-.-</ecNumber>
    </submittedName>
</protein>
<dbReference type="EMBL" id="JBHUMX010000041">
    <property type="protein sequence ID" value="MFD2629933.1"/>
    <property type="molecule type" value="Genomic_DNA"/>
</dbReference>
<evidence type="ECO:0000259" key="1">
    <source>
        <dbReference type="Pfam" id="PF07969"/>
    </source>
</evidence>
<evidence type="ECO:0000313" key="3">
    <source>
        <dbReference type="Proteomes" id="UP001597451"/>
    </source>
</evidence>
<reference evidence="3" key="1">
    <citation type="journal article" date="2019" name="Int. J. Syst. Evol. Microbiol.">
        <title>The Global Catalogue of Microorganisms (GCM) 10K type strain sequencing project: providing services to taxonomists for standard genome sequencing and annotation.</title>
        <authorList>
            <consortium name="The Broad Institute Genomics Platform"/>
            <consortium name="The Broad Institute Genome Sequencing Center for Infectious Disease"/>
            <person name="Wu L."/>
            <person name="Ma J."/>
        </authorList>
    </citation>
    <scope>NUCLEOTIDE SEQUENCE [LARGE SCALE GENOMIC DNA]</scope>
    <source>
        <strain evidence="3">TISTR 1858</strain>
    </source>
</reference>
<dbReference type="InterPro" id="IPR032466">
    <property type="entry name" value="Metal_Hydrolase"/>
</dbReference>
<dbReference type="InterPro" id="IPR033932">
    <property type="entry name" value="YtcJ-like"/>
</dbReference>
<dbReference type="CDD" id="cd01300">
    <property type="entry name" value="YtcJ_like"/>
    <property type="match status" value="1"/>
</dbReference>
<dbReference type="Pfam" id="PF07969">
    <property type="entry name" value="Amidohydro_3"/>
    <property type="match status" value="1"/>
</dbReference>
<evidence type="ECO:0000313" key="2">
    <source>
        <dbReference type="EMBL" id="MFD2629933.1"/>
    </source>
</evidence>
<name>A0ABW5Q366_9BACI</name>
<dbReference type="Gene3D" id="3.20.20.140">
    <property type="entry name" value="Metal-dependent hydrolases"/>
    <property type="match status" value="1"/>
</dbReference>
<dbReference type="EC" id="3.5.-.-" evidence="2"/>
<organism evidence="2 3">
    <name type="scientific">Oceanobacillus kapialis</name>
    <dbReference type="NCBI Taxonomy" id="481353"/>
    <lineage>
        <taxon>Bacteria</taxon>
        <taxon>Bacillati</taxon>
        <taxon>Bacillota</taxon>
        <taxon>Bacilli</taxon>
        <taxon>Bacillales</taxon>
        <taxon>Bacillaceae</taxon>
        <taxon>Oceanobacillus</taxon>
    </lineage>
</organism>
<comment type="caution">
    <text evidence="2">The sequence shown here is derived from an EMBL/GenBank/DDBJ whole genome shotgun (WGS) entry which is preliminary data.</text>
</comment>
<keyword evidence="2" id="KW-0378">Hydrolase</keyword>
<dbReference type="InterPro" id="IPR013108">
    <property type="entry name" value="Amidohydro_3"/>
</dbReference>
<dbReference type="Gene3D" id="2.30.40.10">
    <property type="entry name" value="Urease, subunit C, domain 1"/>
    <property type="match status" value="1"/>
</dbReference>